<evidence type="ECO:0000313" key="12">
    <source>
        <dbReference type="Proteomes" id="UP001230188"/>
    </source>
</evidence>
<dbReference type="PANTHER" id="PTHR11254">
    <property type="entry name" value="HECT DOMAIN UBIQUITIN-PROTEIN LIGASE"/>
    <property type="match status" value="1"/>
</dbReference>
<evidence type="ECO:0000256" key="4">
    <source>
        <dbReference type="ARBA" id="ARBA00022679"/>
    </source>
</evidence>
<feature type="active site" description="Glycyl thioester intermediate" evidence="6">
    <location>
        <position position="668"/>
    </location>
</feature>
<accession>A0AAD7U656</accession>
<keyword evidence="8" id="KW-1133">Transmembrane helix</keyword>
<dbReference type="PANTHER" id="PTHR11254:SF440">
    <property type="entry name" value="E3 UBIQUITIN-PROTEIN LIGASE NEDD-4"/>
    <property type="match status" value="1"/>
</dbReference>
<evidence type="ECO:0000256" key="2">
    <source>
        <dbReference type="ARBA" id="ARBA00004906"/>
    </source>
</evidence>
<organism evidence="11 12">
    <name type="scientific">Chrysophaeum taylorii</name>
    <dbReference type="NCBI Taxonomy" id="2483200"/>
    <lineage>
        <taxon>Eukaryota</taxon>
        <taxon>Sar</taxon>
        <taxon>Stramenopiles</taxon>
        <taxon>Ochrophyta</taxon>
        <taxon>Pelagophyceae</taxon>
        <taxon>Pelagomonadales</taxon>
        <taxon>Pelagomonadaceae</taxon>
        <taxon>Chrysophaeum</taxon>
    </lineage>
</organism>
<evidence type="ECO:0000256" key="3">
    <source>
        <dbReference type="ARBA" id="ARBA00012485"/>
    </source>
</evidence>
<dbReference type="Gene3D" id="3.90.1750.10">
    <property type="entry name" value="Hect, E3 ligase catalytic domains"/>
    <property type="match status" value="1"/>
</dbReference>
<keyword evidence="8" id="KW-0472">Membrane</keyword>
<keyword evidence="9" id="KW-0732">Signal</keyword>
<comment type="pathway">
    <text evidence="2">Protein modification; protein ubiquitination.</text>
</comment>
<evidence type="ECO:0000313" key="11">
    <source>
        <dbReference type="EMBL" id="KAJ8598540.1"/>
    </source>
</evidence>
<keyword evidence="12" id="KW-1185">Reference proteome</keyword>
<evidence type="ECO:0000256" key="9">
    <source>
        <dbReference type="SAM" id="SignalP"/>
    </source>
</evidence>
<comment type="caution">
    <text evidence="11">The sequence shown here is derived from an EMBL/GenBank/DDBJ whole genome shotgun (WGS) entry which is preliminary data.</text>
</comment>
<gene>
    <name evidence="11" type="ORF">CTAYLR_001345</name>
</gene>
<dbReference type="Pfam" id="PF00632">
    <property type="entry name" value="HECT"/>
    <property type="match status" value="1"/>
</dbReference>
<dbReference type="Gene3D" id="3.30.2160.10">
    <property type="entry name" value="Hect, E3 ligase catalytic domain"/>
    <property type="match status" value="1"/>
</dbReference>
<evidence type="ECO:0000256" key="5">
    <source>
        <dbReference type="ARBA" id="ARBA00022786"/>
    </source>
</evidence>
<dbReference type="InterPro" id="IPR035983">
    <property type="entry name" value="Hect_E3_ubiquitin_ligase"/>
</dbReference>
<feature type="region of interest" description="Disordered" evidence="7">
    <location>
        <begin position="123"/>
        <end position="145"/>
    </location>
</feature>
<feature type="domain" description="HECT" evidence="10">
    <location>
        <begin position="357"/>
        <end position="702"/>
    </location>
</feature>
<dbReference type="SMART" id="SM00119">
    <property type="entry name" value="HECTc"/>
    <property type="match status" value="1"/>
</dbReference>
<dbReference type="GO" id="GO:0061630">
    <property type="term" value="F:ubiquitin protein ligase activity"/>
    <property type="evidence" value="ECO:0007669"/>
    <property type="project" value="UniProtKB-EC"/>
</dbReference>
<evidence type="ECO:0000256" key="7">
    <source>
        <dbReference type="SAM" id="MobiDB-lite"/>
    </source>
</evidence>
<comment type="catalytic activity">
    <reaction evidence="1">
        <text>S-ubiquitinyl-[E2 ubiquitin-conjugating enzyme]-L-cysteine + [acceptor protein]-L-lysine = [E2 ubiquitin-conjugating enzyme]-L-cysteine + N(6)-ubiquitinyl-[acceptor protein]-L-lysine.</text>
        <dbReference type="EC" id="2.3.2.26"/>
    </reaction>
</comment>
<dbReference type="GO" id="GO:0006511">
    <property type="term" value="P:ubiquitin-dependent protein catabolic process"/>
    <property type="evidence" value="ECO:0007669"/>
    <property type="project" value="TreeGrafter"/>
</dbReference>
<keyword evidence="4" id="KW-0808">Transferase</keyword>
<dbReference type="InterPro" id="IPR000569">
    <property type="entry name" value="HECT_dom"/>
</dbReference>
<reference evidence="11" key="1">
    <citation type="submission" date="2023-01" db="EMBL/GenBank/DDBJ databases">
        <title>Metagenome sequencing of chrysophaentin producing Chrysophaeum taylorii.</title>
        <authorList>
            <person name="Davison J."/>
            <person name="Bewley C."/>
        </authorList>
    </citation>
    <scope>NUCLEOTIDE SEQUENCE</scope>
    <source>
        <strain evidence="11">NIES-1699</strain>
    </source>
</reference>
<evidence type="ECO:0000259" key="10">
    <source>
        <dbReference type="PROSITE" id="PS50237"/>
    </source>
</evidence>
<feature type="transmembrane region" description="Helical" evidence="8">
    <location>
        <begin position="149"/>
        <end position="171"/>
    </location>
</feature>
<dbReference type="EC" id="2.3.2.26" evidence="3"/>
<feature type="signal peptide" evidence="9">
    <location>
        <begin position="1"/>
        <end position="19"/>
    </location>
</feature>
<keyword evidence="8" id="KW-0812">Transmembrane</keyword>
<dbReference type="EMBL" id="JAQMWT010000671">
    <property type="protein sequence ID" value="KAJ8598540.1"/>
    <property type="molecule type" value="Genomic_DNA"/>
</dbReference>
<dbReference type="SUPFAM" id="SSF56204">
    <property type="entry name" value="Hect, E3 ligase catalytic domain"/>
    <property type="match status" value="1"/>
</dbReference>
<dbReference type="GO" id="GO:0016567">
    <property type="term" value="P:protein ubiquitination"/>
    <property type="evidence" value="ECO:0007669"/>
    <property type="project" value="TreeGrafter"/>
</dbReference>
<proteinExistence type="predicted"/>
<evidence type="ECO:0000256" key="6">
    <source>
        <dbReference type="PROSITE-ProRule" id="PRU00104"/>
    </source>
</evidence>
<dbReference type="PROSITE" id="PS50237">
    <property type="entry name" value="HECT"/>
    <property type="match status" value="1"/>
</dbReference>
<name>A0AAD7U656_9STRA</name>
<keyword evidence="5 6" id="KW-0833">Ubl conjugation pathway</keyword>
<sequence>MVPDASLIIVVASAAIVFANSTASEFGAEEEAAFAASIALALGVSVSQVAEISTQELSFGDDDDISVSFAVFYETSADSELLLLEEVKSTLKEAVINGTFEGADVEASLRAIDEAVVVYLAPPTNRPSTSRPSARAHAGGTGTSSDNSAVVAIIVVTVSLAVLLGAVVFMLQATKHWLPWSCLKKNKSGTLAAPRDSNYDIRPAATNSFAAVEQEEEEDEIGLVAIVDEERRPPKAPHESYAMRARNRRIDWSTATVRFAATSERTYVRQFAVGSMTLTLARGPVGRLHPPESDSFQTTSEKLRHDLEHATTFDARVAAFQRETKRLHTPWQHGRVEFAVRRGSEAEDAYEKLKELEAADWRKRWFAGFAGEEALDAGGCSREFFHALSTQLFDVAFGLFKYGSGYSYQLADDAHSASVFPEDWEQWYEFVGRVVAKALLEGHVLPAHPSTILLKHMAGEPLKLDDLQTLDHDLWHSLDSLKRMTPEEIEGLELTFAVQQTVSAGASEKELVPGGTNKPVTSANLDQFIELRLKERVLDVCQRGLNACLEGLYSVLPLEVLMLLSAHELELTLCGIPELDVSKWKQSTNYRGAFEEAGADHQVVKWFWAVLEDWDHKKRASLLQWCTGTSALPVQGFGSLQGRDGEIRKFTLTSVALSQACYPRSHTCFNRIDLPLYKSKAELATALDFVLNPELATAFSMD</sequence>
<evidence type="ECO:0000256" key="8">
    <source>
        <dbReference type="SAM" id="Phobius"/>
    </source>
</evidence>
<dbReference type="InterPro" id="IPR050409">
    <property type="entry name" value="E3_ubiq-protein_ligase"/>
</dbReference>
<dbReference type="AlphaFoldDB" id="A0AAD7U656"/>
<feature type="compositionally biased region" description="Low complexity" evidence="7">
    <location>
        <begin position="123"/>
        <end position="136"/>
    </location>
</feature>
<dbReference type="FunFam" id="3.30.2410.10:FF:000009">
    <property type="entry name" value="Probable E3 ubiquitin-protein ligase HECTD2"/>
    <property type="match status" value="1"/>
</dbReference>
<dbReference type="Gene3D" id="3.30.2410.10">
    <property type="entry name" value="Hect, E3 ligase catalytic domain"/>
    <property type="match status" value="1"/>
</dbReference>
<protein>
    <recommendedName>
        <fullName evidence="3">HECT-type E3 ubiquitin transferase</fullName>
        <ecNumber evidence="3">2.3.2.26</ecNumber>
    </recommendedName>
</protein>
<dbReference type="GO" id="GO:0005737">
    <property type="term" value="C:cytoplasm"/>
    <property type="evidence" value="ECO:0007669"/>
    <property type="project" value="TreeGrafter"/>
</dbReference>
<dbReference type="CDD" id="cd00078">
    <property type="entry name" value="HECTc"/>
    <property type="match status" value="1"/>
</dbReference>
<evidence type="ECO:0000256" key="1">
    <source>
        <dbReference type="ARBA" id="ARBA00000885"/>
    </source>
</evidence>
<feature type="chain" id="PRO_5042144856" description="HECT-type E3 ubiquitin transferase" evidence="9">
    <location>
        <begin position="20"/>
        <end position="702"/>
    </location>
</feature>
<dbReference type="Proteomes" id="UP001230188">
    <property type="component" value="Unassembled WGS sequence"/>
</dbReference>